<name>A0ABT4UYJ2_9PSEU</name>
<dbReference type="PANTHER" id="PTHR33164">
    <property type="entry name" value="TRANSCRIPTIONAL REGULATOR, MARR FAMILY"/>
    <property type="match status" value="1"/>
</dbReference>
<dbReference type="EMBL" id="JAQGLA010000019">
    <property type="protein sequence ID" value="MDA3626790.1"/>
    <property type="molecule type" value="Genomic_DNA"/>
</dbReference>
<dbReference type="SUPFAM" id="SSF46785">
    <property type="entry name" value="Winged helix' DNA-binding domain"/>
    <property type="match status" value="1"/>
</dbReference>
<dbReference type="InterPro" id="IPR039422">
    <property type="entry name" value="MarR/SlyA-like"/>
</dbReference>
<reference evidence="2 3" key="1">
    <citation type="submission" date="2022-11" db="EMBL/GenBank/DDBJ databases">
        <title>Draft genome sequence of Saccharopolyspora sp. WRP15-2 isolated from rhizosphere soils of wild rice in Thailand.</title>
        <authorList>
            <person name="Duangmal K."/>
            <person name="Kammanee S."/>
            <person name="Muangham S."/>
        </authorList>
    </citation>
    <scope>NUCLEOTIDE SEQUENCE [LARGE SCALE GENOMIC DNA]</scope>
    <source>
        <strain evidence="2 3">WRP15-2</strain>
    </source>
</reference>
<dbReference type="PANTHER" id="PTHR33164:SF43">
    <property type="entry name" value="HTH-TYPE TRANSCRIPTIONAL REPRESSOR YETL"/>
    <property type="match status" value="1"/>
</dbReference>
<gene>
    <name evidence="2" type="ORF">OU415_15200</name>
</gene>
<dbReference type="PROSITE" id="PS50995">
    <property type="entry name" value="HTH_MARR_2"/>
    <property type="match status" value="1"/>
</dbReference>
<evidence type="ECO:0000313" key="3">
    <source>
        <dbReference type="Proteomes" id="UP001210380"/>
    </source>
</evidence>
<sequence>MSQEDVRERVGYLIKQAQQSFHRSCEERLRPLGLSMSQYAVLRALADAPGAPAAELARRTFVTRQSLRDVLNGLRAAGLASVSDQPTSGRARPVSLTDRGRALLGEAHSIVLAVEDRMTADLAPDDVRRLAALLSTCVASLG</sequence>
<keyword evidence="3" id="KW-1185">Reference proteome</keyword>
<dbReference type="InterPro" id="IPR036390">
    <property type="entry name" value="WH_DNA-bd_sf"/>
</dbReference>
<comment type="caution">
    <text evidence="2">The sequence shown here is derived from an EMBL/GenBank/DDBJ whole genome shotgun (WGS) entry which is preliminary data.</text>
</comment>
<dbReference type="Proteomes" id="UP001210380">
    <property type="component" value="Unassembled WGS sequence"/>
</dbReference>
<dbReference type="Pfam" id="PF12802">
    <property type="entry name" value="MarR_2"/>
    <property type="match status" value="1"/>
</dbReference>
<dbReference type="SMART" id="SM00347">
    <property type="entry name" value="HTH_MARR"/>
    <property type="match status" value="1"/>
</dbReference>
<dbReference type="RefSeq" id="WP_270949397.1">
    <property type="nucleotide sequence ID" value="NZ_JAQGLA010000019.1"/>
</dbReference>
<evidence type="ECO:0000259" key="1">
    <source>
        <dbReference type="PROSITE" id="PS50995"/>
    </source>
</evidence>
<accession>A0ABT4UYJ2</accession>
<dbReference type="InterPro" id="IPR036388">
    <property type="entry name" value="WH-like_DNA-bd_sf"/>
</dbReference>
<evidence type="ECO:0000313" key="2">
    <source>
        <dbReference type="EMBL" id="MDA3626790.1"/>
    </source>
</evidence>
<organism evidence="2 3">
    <name type="scientific">Saccharopolyspora oryzae</name>
    <dbReference type="NCBI Taxonomy" id="2997343"/>
    <lineage>
        <taxon>Bacteria</taxon>
        <taxon>Bacillati</taxon>
        <taxon>Actinomycetota</taxon>
        <taxon>Actinomycetes</taxon>
        <taxon>Pseudonocardiales</taxon>
        <taxon>Pseudonocardiaceae</taxon>
        <taxon>Saccharopolyspora</taxon>
    </lineage>
</organism>
<dbReference type="InterPro" id="IPR000835">
    <property type="entry name" value="HTH_MarR-typ"/>
</dbReference>
<protein>
    <submittedName>
        <fullName evidence="2">MarR family transcriptional regulator</fullName>
    </submittedName>
</protein>
<feature type="domain" description="HTH marR-type" evidence="1">
    <location>
        <begin position="7"/>
        <end position="139"/>
    </location>
</feature>
<dbReference type="Gene3D" id="1.10.10.10">
    <property type="entry name" value="Winged helix-like DNA-binding domain superfamily/Winged helix DNA-binding domain"/>
    <property type="match status" value="1"/>
</dbReference>
<proteinExistence type="predicted"/>